<proteinExistence type="predicted"/>
<dbReference type="EMBL" id="KQ234242">
    <property type="protein sequence ID" value="KMZ81451.1"/>
    <property type="molecule type" value="Genomic_DNA"/>
</dbReference>
<evidence type="ECO:0000313" key="2">
    <source>
        <dbReference type="EMBL" id="KMZ81451.1"/>
    </source>
</evidence>
<evidence type="ECO:0000256" key="1">
    <source>
        <dbReference type="SAM" id="MobiDB-lite"/>
    </source>
</evidence>
<feature type="region of interest" description="Disordered" evidence="1">
    <location>
        <begin position="406"/>
        <end position="430"/>
    </location>
</feature>
<feature type="compositionally biased region" description="Acidic residues" evidence="1">
    <location>
        <begin position="36"/>
        <end position="46"/>
    </location>
</feature>
<gene>
    <name evidence="2" type="ORF">PVIIG_03306</name>
</gene>
<feature type="compositionally biased region" description="Basic and acidic residues" evidence="1">
    <location>
        <begin position="22"/>
        <end position="35"/>
    </location>
</feature>
<sequence length="452" mass="52958">MNAALKANLYDRSRLKKLLHRDTGDTRDTRNRSDDEACDDEEETDAEATVVNKEGSFYKKLYAFIEAKSTYINLVLKCRADRESENATAQKKRYLKTSRKSQDEEKAEREGALKTVREIVKRKFPKRAEGKIDLYLREVIANPPPENCALHKTLFQRNQANLFVKHNLISYLLNFVDNNTLMKLKECSKIDSQVVSLYLRKILHTLSFKDDEIKANIHYWRNVVNYFFCKTGTLKPLDRRTYQPVSNEFEKNKSFCVITEDAMDAKVYISLDHFSEKLISSCTHRNPLPHTCDPTRVLNGVEVLLKSENISLIDFVEEYYKRLTVNDDELMWHICHFRKSPKFLTLLLLEYLKCMLRVLHKYNGNCVFKKTEYLVNCGHHITHRIWIQMFYDYGYEMVVNKKEDKADVNRGSRTTGGIPKQDTTKQKNEAHTDSAINKTLYLTIADHFKWDA</sequence>
<accession>A0A0J9SFQ3</accession>
<dbReference type="OrthoDB" id="341575at2759"/>
<feature type="region of interest" description="Disordered" evidence="1">
    <location>
        <begin position="22"/>
        <end position="46"/>
    </location>
</feature>
<organism evidence="2 3">
    <name type="scientific">Plasmodium vivax India VII</name>
    <dbReference type="NCBI Taxonomy" id="1077284"/>
    <lineage>
        <taxon>Eukaryota</taxon>
        <taxon>Sar</taxon>
        <taxon>Alveolata</taxon>
        <taxon>Apicomplexa</taxon>
        <taxon>Aconoidasida</taxon>
        <taxon>Haemosporida</taxon>
        <taxon>Plasmodiidae</taxon>
        <taxon>Plasmodium</taxon>
        <taxon>Plasmodium (Plasmodium)</taxon>
    </lineage>
</organism>
<dbReference type="AlphaFoldDB" id="A0A0J9SFQ3"/>
<feature type="compositionally biased region" description="Basic residues" evidence="1">
    <location>
        <begin position="90"/>
        <end position="99"/>
    </location>
</feature>
<evidence type="ECO:0000313" key="3">
    <source>
        <dbReference type="Proteomes" id="UP000053562"/>
    </source>
</evidence>
<protein>
    <submittedName>
        <fullName evidence="2">Uncharacterized protein</fullName>
    </submittedName>
</protein>
<name>A0A0J9SFQ3_PLAVI</name>
<dbReference type="Proteomes" id="UP000053562">
    <property type="component" value="Unassembled WGS sequence"/>
</dbReference>
<feature type="region of interest" description="Disordered" evidence="1">
    <location>
        <begin position="89"/>
        <end position="109"/>
    </location>
</feature>
<reference evidence="2 3" key="1">
    <citation type="submission" date="2011-08" db="EMBL/GenBank/DDBJ databases">
        <title>The Genome Sequence of Plasmodium vivax India VII.</title>
        <authorList>
            <consortium name="The Broad Institute Genome Sequencing Platform"/>
            <consortium name="The Broad Institute Genome Sequencing Center for Infectious Disease"/>
            <person name="Neafsey D."/>
            <person name="Carlton J."/>
            <person name="Barnwell J."/>
            <person name="Collins W."/>
            <person name="Escalante A."/>
            <person name="Mullikin J."/>
            <person name="Saul A."/>
            <person name="Guigo R."/>
            <person name="Camara F."/>
            <person name="Young S.K."/>
            <person name="Zeng Q."/>
            <person name="Gargeya S."/>
            <person name="Fitzgerald M."/>
            <person name="Haas B."/>
            <person name="Abouelleil A."/>
            <person name="Alvarado L."/>
            <person name="Arachchi H.M."/>
            <person name="Berlin A."/>
            <person name="Brown A."/>
            <person name="Chapman S.B."/>
            <person name="Chen Z."/>
            <person name="Dunbar C."/>
            <person name="Freedman E."/>
            <person name="Gearin G."/>
            <person name="Gellesch M."/>
            <person name="Goldberg J."/>
            <person name="Griggs A."/>
            <person name="Gujja S."/>
            <person name="Heiman D."/>
            <person name="Howarth C."/>
            <person name="Larson L."/>
            <person name="Lui A."/>
            <person name="MacDonald P.J.P."/>
            <person name="Montmayeur A."/>
            <person name="Murphy C."/>
            <person name="Neiman D."/>
            <person name="Pearson M."/>
            <person name="Priest M."/>
            <person name="Roberts A."/>
            <person name="Saif S."/>
            <person name="Shea T."/>
            <person name="Shenoy N."/>
            <person name="Sisk P."/>
            <person name="Stolte C."/>
            <person name="Sykes S."/>
            <person name="Wortman J."/>
            <person name="Nusbaum C."/>
            <person name="Birren B."/>
        </authorList>
    </citation>
    <scope>NUCLEOTIDE SEQUENCE [LARGE SCALE GENOMIC DNA]</scope>
    <source>
        <strain evidence="2 3">India VII</strain>
    </source>
</reference>
<feature type="compositionally biased region" description="Basic and acidic residues" evidence="1">
    <location>
        <begin position="100"/>
        <end position="109"/>
    </location>
</feature>